<dbReference type="Proteomes" id="UP000015103">
    <property type="component" value="Unassembled WGS sequence"/>
</dbReference>
<keyword evidence="3" id="KW-1185">Reference proteome</keyword>
<accession>T1HLP8</accession>
<dbReference type="eggNOG" id="ENOG502S506">
    <property type="taxonomic scope" value="Eukaryota"/>
</dbReference>
<dbReference type="AlphaFoldDB" id="T1HLP8"/>
<dbReference type="InterPro" id="IPR031983">
    <property type="entry name" value="DUF4786"/>
</dbReference>
<protein>
    <submittedName>
        <fullName evidence="2">Uncharacterized protein</fullName>
    </submittedName>
</protein>
<sequence>MGAPTFDYILEKIRSKLRKLWKNCHRNPITIEEKLVITLRMDTHRTLFLVLLMAVLGTCAILKKDQPQAHSDKTLSKNKELTLDGEGQMLPIRIESAKKRKSTGDVLRHLGMTRMKNPGNHHRKRLASQSRKSHSGDSHMYVIKLPPNPYYYDAEHSKGVHLKSHNVNRIPVNFKSNGKPGKIYHWNLPVVKKMAARKTSGKAKEDATNQVFKPTLWVGDEPYRKVSYFKPKKSSKQPFQKYFPGNGKPHALYVIESKNRRTNSVHRVKE</sequence>
<dbReference type="Pfam" id="PF16027">
    <property type="entry name" value="DUF4786"/>
    <property type="match status" value="1"/>
</dbReference>
<feature type="region of interest" description="Disordered" evidence="1">
    <location>
        <begin position="112"/>
        <end position="137"/>
    </location>
</feature>
<dbReference type="HOGENOM" id="CLU_074663_1_0_1"/>
<evidence type="ECO:0000313" key="2">
    <source>
        <dbReference type="EnsemblMetazoa" id="RPRC004972-PA"/>
    </source>
</evidence>
<dbReference type="EnsemblMetazoa" id="RPRC004972-RA">
    <property type="protein sequence ID" value="RPRC004972-PA"/>
    <property type="gene ID" value="RPRC004972"/>
</dbReference>
<name>T1HLP8_RHOPR</name>
<proteinExistence type="predicted"/>
<organism evidence="2 3">
    <name type="scientific">Rhodnius prolixus</name>
    <name type="common">Triatomid bug</name>
    <dbReference type="NCBI Taxonomy" id="13249"/>
    <lineage>
        <taxon>Eukaryota</taxon>
        <taxon>Metazoa</taxon>
        <taxon>Ecdysozoa</taxon>
        <taxon>Arthropoda</taxon>
        <taxon>Hexapoda</taxon>
        <taxon>Insecta</taxon>
        <taxon>Pterygota</taxon>
        <taxon>Neoptera</taxon>
        <taxon>Paraneoptera</taxon>
        <taxon>Hemiptera</taxon>
        <taxon>Heteroptera</taxon>
        <taxon>Panheteroptera</taxon>
        <taxon>Cimicomorpha</taxon>
        <taxon>Reduviidae</taxon>
        <taxon>Triatominae</taxon>
        <taxon>Rhodnius</taxon>
    </lineage>
</organism>
<dbReference type="EMBL" id="ACPB03001521">
    <property type="status" value="NOT_ANNOTATED_CDS"/>
    <property type="molecule type" value="Genomic_DNA"/>
</dbReference>
<evidence type="ECO:0000256" key="1">
    <source>
        <dbReference type="SAM" id="MobiDB-lite"/>
    </source>
</evidence>
<dbReference type="VEuPathDB" id="VectorBase:RPRC004972"/>
<dbReference type="InParanoid" id="T1HLP8"/>
<reference evidence="2" key="1">
    <citation type="submission" date="2015-05" db="UniProtKB">
        <authorList>
            <consortium name="EnsemblMetazoa"/>
        </authorList>
    </citation>
    <scope>IDENTIFICATION</scope>
</reference>
<evidence type="ECO:0000313" key="3">
    <source>
        <dbReference type="Proteomes" id="UP000015103"/>
    </source>
</evidence>